<dbReference type="Proteomes" id="UP001652504">
    <property type="component" value="Unassembled WGS sequence"/>
</dbReference>
<evidence type="ECO:0000313" key="3">
    <source>
        <dbReference type="EMBL" id="MCV2884814.1"/>
    </source>
</evidence>
<name>A0ABT3A8B0_9ALTE</name>
<gene>
    <name evidence="3" type="ORF">OE749_08910</name>
</gene>
<feature type="region of interest" description="Disordered" evidence="1">
    <location>
        <begin position="60"/>
        <end position="82"/>
    </location>
</feature>
<evidence type="ECO:0000259" key="2">
    <source>
        <dbReference type="PROSITE" id="PS51832"/>
    </source>
</evidence>
<sequence length="392" mass="44194">MLKPVSIHDLTPGMYVNGVLEQKGDLKVKSKGLVKTQQTINGLKDKGVLMVEVDYAKSKLPEPMQAPPKGETSSSPAQAPLSAQMERAEQLTLQAKTIQREFFQKIKENGHAELYAMQDLSLDVIDCVIECPHTLSCLALLNRADNYYFEHSLNCSTLMAMFANHLEFDKECIEDLSFAALVMDIGMANVPMDIINKKGKLTKPEMDVVSTHVDIGLDIIERCGEVSHIVREVIFAHHERCDGSGYPDQKAEDELSQYVKMAAIVDSYDAMTRDRPYRKALSPTKALQEMLVDDAYDRQLVQSFIQCLGVHPVGSLVKLDNDRLGIVIRANKKQPLKPTVITFYHVKSAHYSETKIYDLRKTDTQIESSVRPEEFNINLQKFFKEVLVNNLD</sequence>
<dbReference type="CDD" id="cd00077">
    <property type="entry name" value="HDc"/>
    <property type="match status" value="1"/>
</dbReference>
<dbReference type="RefSeq" id="WP_263712098.1">
    <property type="nucleotide sequence ID" value="NZ_JAOWKX010000004.1"/>
</dbReference>
<dbReference type="PANTHER" id="PTHR43155:SF2">
    <property type="entry name" value="CYCLIC DI-GMP PHOSPHODIESTERASE PA4108"/>
    <property type="match status" value="1"/>
</dbReference>
<dbReference type="PROSITE" id="PS51832">
    <property type="entry name" value="HD_GYP"/>
    <property type="match status" value="1"/>
</dbReference>
<dbReference type="InterPro" id="IPR003607">
    <property type="entry name" value="HD/PDEase_dom"/>
</dbReference>
<evidence type="ECO:0000256" key="1">
    <source>
        <dbReference type="SAM" id="MobiDB-lite"/>
    </source>
</evidence>
<dbReference type="Pfam" id="PF13487">
    <property type="entry name" value="HD_5"/>
    <property type="match status" value="1"/>
</dbReference>
<keyword evidence="4" id="KW-1185">Reference proteome</keyword>
<dbReference type="PANTHER" id="PTHR43155">
    <property type="entry name" value="CYCLIC DI-GMP PHOSPHODIESTERASE PA4108-RELATED"/>
    <property type="match status" value="1"/>
</dbReference>
<reference evidence="3 4" key="1">
    <citation type="submission" date="2022-10" db="EMBL/GenBank/DDBJ databases">
        <title>Aestuariibacter sp. AA17 isolated from Montipora capitata coral fragment.</title>
        <authorList>
            <person name="Emsley S.A."/>
            <person name="Pfannmuller K.M."/>
            <person name="Loughran R.M."/>
            <person name="Shlafstein M."/>
            <person name="Papke E."/>
            <person name="Saw J.H."/>
            <person name="Ushijima B."/>
            <person name="Videau P."/>
        </authorList>
    </citation>
    <scope>NUCLEOTIDE SEQUENCE [LARGE SCALE GENOMIC DNA]</scope>
    <source>
        <strain evidence="3 4">AA17</strain>
    </source>
</reference>
<dbReference type="InterPro" id="IPR037522">
    <property type="entry name" value="HD_GYP_dom"/>
</dbReference>
<dbReference type="Pfam" id="PF11871">
    <property type="entry name" value="DUF3391"/>
    <property type="match status" value="1"/>
</dbReference>
<evidence type="ECO:0000313" key="4">
    <source>
        <dbReference type="Proteomes" id="UP001652504"/>
    </source>
</evidence>
<dbReference type="SMART" id="SM00471">
    <property type="entry name" value="HDc"/>
    <property type="match status" value="1"/>
</dbReference>
<accession>A0ABT3A8B0</accession>
<dbReference type="InterPro" id="IPR021812">
    <property type="entry name" value="DUF3391"/>
</dbReference>
<dbReference type="EMBL" id="JAOWKX010000004">
    <property type="protein sequence ID" value="MCV2884814.1"/>
    <property type="molecule type" value="Genomic_DNA"/>
</dbReference>
<feature type="compositionally biased region" description="Low complexity" evidence="1">
    <location>
        <begin position="73"/>
        <end position="82"/>
    </location>
</feature>
<proteinExistence type="predicted"/>
<organism evidence="3 4">
    <name type="scientific">Fluctibacter corallii</name>
    <dbReference type="NCBI Taxonomy" id="2984329"/>
    <lineage>
        <taxon>Bacteria</taxon>
        <taxon>Pseudomonadati</taxon>
        <taxon>Pseudomonadota</taxon>
        <taxon>Gammaproteobacteria</taxon>
        <taxon>Alteromonadales</taxon>
        <taxon>Alteromonadaceae</taxon>
        <taxon>Fluctibacter</taxon>
    </lineage>
</organism>
<comment type="caution">
    <text evidence="3">The sequence shown here is derived from an EMBL/GenBank/DDBJ whole genome shotgun (WGS) entry which is preliminary data.</text>
</comment>
<protein>
    <submittedName>
        <fullName evidence="3">HD-GYP domain-containing protein</fullName>
    </submittedName>
</protein>
<dbReference type="SUPFAM" id="SSF109604">
    <property type="entry name" value="HD-domain/PDEase-like"/>
    <property type="match status" value="1"/>
</dbReference>
<dbReference type="Gene3D" id="1.10.3210.10">
    <property type="entry name" value="Hypothetical protein af1432"/>
    <property type="match status" value="1"/>
</dbReference>
<feature type="domain" description="HD-GYP" evidence="2">
    <location>
        <begin position="126"/>
        <end position="322"/>
    </location>
</feature>